<dbReference type="SUPFAM" id="SSF50729">
    <property type="entry name" value="PH domain-like"/>
    <property type="match status" value="1"/>
</dbReference>
<evidence type="ECO:0000313" key="4">
    <source>
        <dbReference type="Proteomes" id="UP000242188"/>
    </source>
</evidence>
<proteinExistence type="predicted"/>
<organism evidence="3 4">
    <name type="scientific">Mizuhopecten yessoensis</name>
    <name type="common">Japanese scallop</name>
    <name type="synonym">Patinopecten yessoensis</name>
    <dbReference type="NCBI Taxonomy" id="6573"/>
    <lineage>
        <taxon>Eukaryota</taxon>
        <taxon>Metazoa</taxon>
        <taxon>Spiralia</taxon>
        <taxon>Lophotrochozoa</taxon>
        <taxon>Mollusca</taxon>
        <taxon>Bivalvia</taxon>
        <taxon>Autobranchia</taxon>
        <taxon>Pteriomorphia</taxon>
        <taxon>Pectinida</taxon>
        <taxon>Pectinoidea</taxon>
        <taxon>Pectinidae</taxon>
        <taxon>Mizuhopecten</taxon>
    </lineage>
</organism>
<protein>
    <submittedName>
        <fullName evidence="3">Low density lipoprotein receptor adapter protein 1</fullName>
    </submittedName>
</protein>
<dbReference type="PROSITE" id="PS01179">
    <property type="entry name" value="PID"/>
    <property type="match status" value="1"/>
</dbReference>
<evidence type="ECO:0000259" key="2">
    <source>
        <dbReference type="PROSITE" id="PS01179"/>
    </source>
</evidence>
<dbReference type="InterPro" id="IPR051133">
    <property type="entry name" value="Adapter_Engulfment-Domain"/>
</dbReference>
<dbReference type="CDD" id="cd13159">
    <property type="entry name" value="PTB_LDLRAP-mammal-like"/>
    <property type="match status" value="1"/>
</dbReference>
<feature type="compositionally biased region" description="Low complexity" evidence="1">
    <location>
        <begin position="208"/>
        <end position="243"/>
    </location>
</feature>
<feature type="region of interest" description="Disordered" evidence="1">
    <location>
        <begin position="174"/>
        <end position="262"/>
    </location>
</feature>
<sequence>MDALRRAMKKSPNVLRDGFGKSRHKKLAEGYNENKEAVKDGLTFYMKYLGSTLVEEADDGESYGDGASTKAVQSIVTMAKAVGKKLKKVALTASPSGIQVVDMLSKEILQETSIYRISFCSADKNHDKVFAYMARTTVNETMECHAYLCPKKKLAEAVTLTVSKAFELAHDQDSDWGNEKTTKTTMNEQSKQNSTSRICDPSVNPANSMSTSTHSTDSSEITFPKLKSPGSKSVESSSTSESGEWQHFEEDAADDKLEDLDDDFSRLAENRVKPVPSLGTNLCQDDLDDSLTQYFDSNRCLEEFSRTKSMEDLLCL</sequence>
<dbReference type="AlphaFoldDB" id="A0A210PRQ5"/>
<dbReference type="Gene3D" id="2.30.29.30">
    <property type="entry name" value="Pleckstrin-homology domain (PH domain)/Phosphotyrosine-binding domain (PTB)"/>
    <property type="match status" value="1"/>
</dbReference>
<dbReference type="Pfam" id="PF00640">
    <property type="entry name" value="PID"/>
    <property type="match status" value="1"/>
</dbReference>
<evidence type="ECO:0000256" key="1">
    <source>
        <dbReference type="SAM" id="MobiDB-lite"/>
    </source>
</evidence>
<reference evidence="3 4" key="1">
    <citation type="journal article" date="2017" name="Nat. Ecol. Evol.">
        <title>Scallop genome provides insights into evolution of bilaterian karyotype and development.</title>
        <authorList>
            <person name="Wang S."/>
            <person name="Zhang J."/>
            <person name="Jiao W."/>
            <person name="Li J."/>
            <person name="Xun X."/>
            <person name="Sun Y."/>
            <person name="Guo X."/>
            <person name="Huan P."/>
            <person name="Dong B."/>
            <person name="Zhang L."/>
            <person name="Hu X."/>
            <person name="Sun X."/>
            <person name="Wang J."/>
            <person name="Zhao C."/>
            <person name="Wang Y."/>
            <person name="Wang D."/>
            <person name="Huang X."/>
            <person name="Wang R."/>
            <person name="Lv J."/>
            <person name="Li Y."/>
            <person name="Zhang Z."/>
            <person name="Liu B."/>
            <person name="Lu W."/>
            <person name="Hui Y."/>
            <person name="Liang J."/>
            <person name="Zhou Z."/>
            <person name="Hou R."/>
            <person name="Li X."/>
            <person name="Liu Y."/>
            <person name="Li H."/>
            <person name="Ning X."/>
            <person name="Lin Y."/>
            <person name="Zhao L."/>
            <person name="Xing Q."/>
            <person name="Dou J."/>
            <person name="Li Y."/>
            <person name="Mao J."/>
            <person name="Guo H."/>
            <person name="Dou H."/>
            <person name="Li T."/>
            <person name="Mu C."/>
            <person name="Jiang W."/>
            <person name="Fu Q."/>
            <person name="Fu X."/>
            <person name="Miao Y."/>
            <person name="Liu J."/>
            <person name="Yu Q."/>
            <person name="Li R."/>
            <person name="Liao H."/>
            <person name="Li X."/>
            <person name="Kong Y."/>
            <person name="Jiang Z."/>
            <person name="Chourrout D."/>
            <person name="Li R."/>
            <person name="Bao Z."/>
        </authorList>
    </citation>
    <scope>NUCLEOTIDE SEQUENCE [LARGE SCALE GENOMIC DNA]</scope>
    <source>
        <strain evidence="3 4">PY_sf001</strain>
    </source>
</reference>
<dbReference type="EMBL" id="NEDP02005539">
    <property type="protein sequence ID" value="OWF39169.1"/>
    <property type="molecule type" value="Genomic_DNA"/>
</dbReference>
<comment type="caution">
    <text evidence="3">The sequence shown here is derived from an EMBL/GenBank/DDBJ whole genome shotgun (WGS) entry which is preliminary data.</text>
</comment>
<evidence type="ECO:0000313" key="3">
    <source>
        <dbReference type="EMBL" id="OWF39169.1"/>
    </source>
</evidence>
<accession>A0A210PRQ5</accession>
<gene>
    <name evidence="3" type="ORF">KP79_PYT07172</name>
</gene>
<dbReference type="STRING" id="6573.A0A210PRQ5"/>
<dbReference type="SMART" id="SM00462">
    <property type="entry name" value="PTB"/>
    <property type="match status" value="1"/>
</dbReference>
<dbReference type="OrthoDB" id="9999955at2759"/>
<dbReference type="Proteomes" id="UP000242188">
    <property type="component" value="Unassembled WGS sequence"/>
</dbReference>
<dbReference type="PANTHER" id="PTHR11232">
    <property type="entry name" value="PHOSPHOTYROSINE INTERACTION DOMAIN-CONTAINING FAMILY MEMBER"/>
    <property type="match status" value="1"/>
</dbReference>
<keyword evidence="4" id="KW-1185">Reference proteome</keyword>
<dbReference type="InterPro" id="IPR006020">
    <property type="entry name" value="PTB/PI_dom"/>
</dbReference>
<dbReference type="InterPro" id="IPR011993">
    <property type="entry name" value="PH-like_dom_sf"/>
</dbReference>
<keyword evidence="3" id="KW-0675">Receptor</keyword>
<dbReference type="PANTHER" id="PTHR11232:SF74">
    <property type="entry name" value="PTB DOMAIN-CONTAINING ADAPTER PROTEIN CED-6-LIKE PROTEIN"/>
    <property type="match status" value="1"/>
</dbReference>
<keyword evidence="3" id="KW-0449">Lipoprotein</keyword>
<feature type="compositionally biased region" description="Acidic residues" evidence="1">
    <location>
        <begin position="251"/>
        <end position="262"/>
    </location>
</feature>
<name>A0A210PRQ5_MIZYE</name>
<feature type="compositionally biased region" description="Polar residues" evidence="1">
    <location>
        <begin position="183"/>
        <end position="197"/>
    </location>
</feature>
<feature type="domain" description="PID" evidence="2">
    <location>
        <begin position="40"/>
        <end position="172"/>
    </location>
</feature>